<dbReference type="InterPro" id="IPR010977">
    <property type="entry name" value="Aromatic_deC"/>
</dbReference>
<protein>
    <recommendedName>
        <fullName evidence="10">Pyridoxal-dependent decarboxylase</fullName>
    </recommendedName>
</protein>
<keyword evidence="3" id="KW-0210">Decarboxylase</keyword>
<dbReference type="InterPro" id="IPR015422">
    <property type="entry name" value="PyrdxlP-dep_Trfase_small"/>
</dbReference>
<comment type="caution">
    <text evidence="8">The sequence shown here is derived from an EMBL/GenBank/DDBJ whole genome shotgun (WGS) entry which is preliminary data.</text>
</comment>
<dbReference type="PANTHER" id="PTHR11999:SF70">
    <property type="entry name" value="MIP05841P"/>
    <property type="match status" value="1"/>
</dbReference>
<dbReference type="GO" id="GO:0030170">
    <property type="term" value="F:pyridoxal phosphate binding"/>
    <property type="evidence" value="ECO:0007669"/>
    <property type="project" value="InterPro"/>
</dbReference>
<dbReference type="SUPFAM" id="SSF53383">
    <property type="entry name" value="PLP-dependent transferases"/>
    <property type="match status" value="1"/>
</dbReference>
<evidence type="ECO:0000256" key="5">
    <source>
        <dbReference type="ARBA" id="ARBA00023239"/>
    </source>
</evidence>
<feature type="modified residue" description="N6-(pyridoxal phosphate)lysine" evidence="6">
    <location>
        <position position="299"/>
    </location>
</feature>
<proteinExistence type="inferred from homology"/>
<gene>
    <name evidence="8" type="ORF">H0A36_15260</name>
</gene>
<dbReference type="GO" id="GO:0019752">
    <property type="term" value="P:carboxylic acid metabolic process"/>
    <property type="evidence" value="ECO:0007669"/>
    <property type="project" value="InterPro"/>
</dbReference>
<evidence type="ECO:0000313" key="9">
    <source>
        <dbReference type="Proteomes" id="UP000569732"/>
    </source>
</evidence>
<dbReference type="InterPro" id="IPR021115">
    <property type="entry name" value="Pyridoxal-P_BS"/>
</dbReference>
<dbReference type="PANTHER" id="PTHR11999">
    <property type="entry name" value="GROUP II PYRIDOXAL-5-PHOSPHATE DECARBOXYLASE"/>
    <property type="match status" value="1"/>
</dbReference>
<evidence type="ECO:0008006" key="10">
    <source>
        <dbReference type="Google" id="ProtNLM"/>
    </source>
</evidence>
<keyword evidence="5 7" id="KW-0456">Lyase</keyword>
<evidence type="ECO:0000256" key="6">
    <source>
        <dbReference type="PIRSR" id="PIRSR602129-50"/>
    </source>
</evidence>
<dbReference type="InterPro" id="IPR015421">
    <property type="entry name" value="PyrdxlP-dep_Trfase_major"/>
</dbReference>
<dbReference type="Gene3D" id="3.40.640.10">
    <property type="entry name" value="Type I PLP-dependent aspartate aminotransferase-like (Major domain)"/>
    <property type="match status" value="1"/>
</dbReference>
<dbReference type="AlphaFoldDB" id="A0A853IDW8"/>
<reference evidence="8 9" key="1">
    <citation type="submission" date="2020-07" db="EMBL/GenBank/DDBJ databases">
        <title>Endozoicomonas sp. nov., isolated from sediment.</title>
        <authorList>
            <person name="Gu T."/>
        </authorList>
    </citation>
    <scope>NUCLEOTIDE SEQUENCE [LARGE SCALE GENOMIC DNA]</scope>
    <source>
        <strain evidence="8 9">SM1973</strain>
    </source>
</reference>
<sequence length="471" mass="52633">MKMSVFKVKDDLVDFENLLGICYQLTVDFWHEIDSRPPLVSLKHIPTNFGRLPDHGIGSAEMLSLWQQSILPFFSTRLSPRYLPYVAAGITPAALIGHLLATSTGQMPVSSPAMKLPSIITKRTMDWLLDLFDLPFMQGTFVAGTSIGHILALINVREWFGEKIGINVSEDGIQDLPKIQIFSAKPHISLIKALGVTGFGRNSLICVDHLPGREAINPDSLEKLLKKASSPFCIVVASSGTVTTGDFDDLLILRDICFRHGAWLHVDAAFGICTRLVEEKKHLIRGLEEVDSLAADAHKWLNVPLDCGFYMTRHMALLERANHCNDSYLNFTEEESSESHRGIQLSQAFRALPIFATLQAYGKSGITEWVARNCECAKKLGSWIDQSINYALLSPVYKNIVFFAPIIPSNFDQKQRTLEVLQHINSSEKVFLSQGEMEGIYGIRAAFCNWRTESKDVDIIIEVLETVSAMY</sequence>
<accession>A0A853IDW8</accession>
<dbReference type="RefSeq" id="WP_180569397.1">
    <property type="nucleotide sequence ID" value="NZ_JACCKB010000024.1"/>
</dbReference>
<dbReference type="EMBL" id="JACCKB010000024">
    <property type="protein sequence ID" value="NYZ67375.1"/>
    <property type="molecule type" value="Genomic_DNA"/>
</dbReference>
<organism evidence="8 9">
    <name type="scientific">Spartinivicinus marinus</name>
    <dbReference type="NCBI Taxonomy" id="2994442"/>
    <lineage>
        <taxon>Bacteria</taxon>
        <taxon>Pseudomonadati</taxon>
        <taxon>Pseudomonadota</taxon>
        <taxon>Gammaproteobacteria</taxon>
        <taxon>Oceanospirillales</taxon>
        <taxon>Zooshikellaceae</taxon>
        <taxon>Spartinivicinus</taxon>
    </lineage>
</organism>
<dbReference type="PROSITE" id="PS00392">
    <property type="entry name" value="DDC_GAD_HDC_YDC"/>
    <property type="match status" value="1"/>
</dbReference>
<dbReference type="Pfam" id="PF00282">
    <property type="entry name" value="Pyridoxal_deC"/>
    <property type="match status" value="1"/>
</dbReference>
<dbReference type="Gene3D" id="3.90.1150.10">
    <property type="entry name" value="Aspartate Aminotransferase, domain 1"/>
    <property type="match status" value="1"/>
</dbReference>
<evidence type="ECO:0000256" key="1">
    <source>
        <dbReference type="ARBA" id="ARBA00001933"/>
    </source>
</evidence>
<evidence type="ECO:0000256" key="7">
    <source>
        <dbReference type="RuleBase" id="RU000382"/>
    </source>
</evidence>
<dbReference type="InterPro" id="IPR015424">
    <property type="entry name" value="PyrdxlP-dep_Trfase"/>
</dbReference>
<evidence type="ECO:0000313" key="8">
    <source>
        <dbReference type="EMBL" id="NYZ67375.1"/>
    </source>
</evidence>
<dbReference type="InterPro" id="IPR002129">
    <property type="entry name" value="PyrdxlP-dep_de-COase"/>
</dbReference>
<dbReference type="GO" id="GO:0016831">
    <property type="term" value="F:carboxy-lyase activity"/>
    <property type="evidence" value="ECO:0007669"/>
    <property type="project" value="UniProtKB-KW"/>
</dbReference>
<name>A0A853IDW8_9GAMM</name>
<evidence type="ECO:0000256" key="3">
    <source>
        <dbReference type="ARBA" id="ARBA00022793"/>
    </source>
</evidence>
<comment type="cofactor">
    <cofactor evidence="1 6 7">
        <name>pyridoxal 5'-phosphate</name>
        <dbReference type="ChEBI" id="CHEBI:597326"/>
    </cofactor>
</comment>
<keyword evidence="4 6" id="KW-0663">Pyridoxal phosphate</keyword>
<keyword evidence="9" id="KW-1185">Reference proteome</keyword>
<dbReference type="Proteomes" id="UP000569732">
    <property type="component" value="Unassembled WGS sequence"/>
</dbReference>
<evidence type="ECO:0000256" key="4">
    <source>
        <dbReference type="ARBA" id="ARBA00022898"/>
    </source>
</evidence>
<comment type="similarity">
    <text evidence="2 7">Belongs to the group II decarboxylase family.</text>
</comment>
<evidence type="ECO:0000256" key="2">
    <source>
        <dbReference type="ARBA" id="ARBA00009533"/>
    </source>
</evidence>